<dbReference type="HOGENOM" id="CLU_1533464_0_0_1"/>
<dbReference type="EMBL" id="KN822076">
    <property type="protein sequence ID" value="KIM59188.1"/>
    <property type="molecule type" value="Genomic_DNA"/>
</dbReference>
<gene>
    <name evidence="1" type="ORF">SCLCIDRAFT_1033555</name>
</gene>
<evidence type="ECO:0000313" key="1">
    <source>
        <dbReference type="EMBL" id="KIM59188.1"/>
    </source>
</evidence>
<reference evidence="2" key="2">
    <citation type="submission" date="2015-01" db="EMBL/GenBank/DDBJ databases">
        <title>Evolutionary Origins and Diversification of the Mycorrhizal Mutualists.</title>
        <authorList>
            <consortium name="DOE Joint Genome Institute"/>
            <consortium name="Mycorrhizal Genomics Consortium"/>
            <person name="Kohler A."/>
            <person name="Kuo A."/>
            <person name="Nagy L.G."/>
            <person name="Floudas D."/>
            <person name="Copeland A."/>
            <person name="Barry K.W."/>
            <person name="Cichocki N."/>
            <person name="Veneault-Fourrey C."/>
            <person name="LaButti K."/>
            <person name="Lindquist E.A."/>
            <person name="Lipzen A."/>
            <person name="Lundell T."/>
            <person name="Morin E."/>
            <person name="Murat C."/>
            <person name="Riley R."/>
            <person name="Ohm R."/>
            <person name="Sun H."/>
            <person name="Tunlid A."/>
            <person name="Henrissat B."/>
            <person name="Grigoriev I.V."/>
            <person name="Hibbett D.S."/>
            <person name="Martin F."/>
        </authorList>
    </citation>
    <scope>NUCLEOTIDE SEQUENCE [LARGE SCALE GENOMIC DNA]</scope>
    <source>
        <strain evidence="2">Foug A</strain>
    </source>
</reference>
<protein>
    <submittedName>
        <fullName evidence="1">Uncharacterized protein</fullName>
    </submittedName>
</protein>
<dbReference type="InParanoid" id="A0A0C2ZBJ0"/>
<dbReference type="AlphaFoldDB" id="A0A0C2ZBJ0"/>
<sequence length="175" mass="19868">MLITPTPPKPSSPNRTGYPPGDLELGRFWQDSKLHEGGDGPTVRLWTSLVRTWTGARSWTQLPLHLHGYSGNKMTYRPRFRGPFSLETRVFFFFVKILHTLLPSTKCIPHWGRSQKRYAQYLAHVNTVRLQDHTANSHSDCSHRVDGASKMRTVLVPIIYETATILALPPAARPP</sequence>
<dbReference type="Proteomes" id="UP000053989">
    <property type="component" value="Unassembled WGS sequence"/>
</dbReference>
<name>A0A0C2ZBJ0_9AGAM</name>
<evidence type="ECO:0000313" key="2">
    <source>
        <dbReference type="Proteomes" id="UP000053989"/>
    </source>
</evidence>
<organism evidence="1 2">
    <name type="scientific">Scleroderma citrinum Foug A</name>
    <dbReference type="NCBI Taxonomy" id="1036808"/>
    <lineage>
        <taxon>Eukaryota</taxon>
        <taxon>Fungi</taxon>
        <taxon>Dikarya</taxon>
        <taxon>Basidiomycota</taxon>
        <taxon>Agaricomycotina</taxon>
        <taxon>Agaricomycetes</taxon>
        <taxon>Agaricomycetidae</taxon>
        <taxon>Boletales</taxon>
        <taxon>Sclerodermatineae</taxon>
        <taxon>Sclerodermataceae</taxon>
        <taxon>Scleroderma</taxon>
    </lineage>
</organism>
<reference evidence="1 2" key="1">
    <citation type="submission" date="2014-04" db="EMBL/GenBank/DDBJ databases">
        <authorList>
            <consortium name="DOE Joint Genome Institute"/>
            <person name="Kuo A."/>
            <person name="Kohler A."/>
            <person name="Nagy L.G."/>
            <person name="Floudas D."/>
            <person name="Copeland A."/>
            <person name="Barry K.W."/>
            <person name="Cichocki N."/>
            <person name="Veneault-Fourrey C."/>
            <person name="LaButti K."/>
            <person name="Lindquist E.A."/>
            <person name="Lipzen A."/>
            <person name="Lundell T."/>
            <person name="Morin E."/>
            <person name="Murat C."/>
            <person name="Sun H."/>
            <person name="Tunlid A."/>
            <person name="Henrissat B."/>
            <person name="Grigoriev I.V."/>
            <person name="Hibbett D.S."/>
            <person name="Martin F."/>
            <person name="Nordberg H.P."/>
            <person name="Cantor M.N."/>
            <person name="Hua S.X."/>
        </authorList>
    </citation>
    <scope>NUCLEOTIDE SEQUENCE [LARGE SCALE GENOMIC DNA]</scope>
    <source>
        <strain evidence="1 2">Foug A</strain>
    </source>
</reference>
<proteinExistence type="predicted"/>
<accession>A0A0C2ZBJ0</accession>
<keyword evidence="2" id="KW-1185">Reference proteome</keyword>